<protein>
    <submittedName>
        <fullName evidence="6">Putative serine/threonine-protein kinase ifkC</fullName>
    </submittedName>
</protein>
<dbReference type="EMBL" id="PJQY01001262">
    <property type="protein sequence ID" value="PQQ04164.1"/>
    <property type="molecule type" value="Genomic_DNA"/>
</dbReference>
<evidence type="ECO:0000256" key="3">
    <source>
        <dbReference type="ARBA" id="ARBA00022777"/>
    </source>
</evidence>
<name>A0A314YIJ2_PRUYE</name>
<dbReference type="STRING" id="2094558.A0A314YIJ2"/>
<dbReference type="GO" id="GO:0004672">
    <property type="term" value="F:protein kinase activity"/>
    <property type="evidence" value="ECO:0007669"/>
    <property type="project" value="InterPro"/>
</dbReference>
<dbReference type="InterPro" id="IPR011009">
    <property type="entry name" value="Kinase-like_dom_sf"/>
</dbReference>
<keyword evidence="4" id="KW-0067">ATP-binding</keyword>
<sequence>MSQLQHQHIVQYHTVWLKPFLAGLNNVVDDDDEGSSSVINVDLSHLYIQMELYDSTLKDILENDKIIIEDMCWSIFANIMAGLTYMHAQGIIHGDLSHANIFRCGDMWKIGDFGLARNVNDENDDKVIQSIDMKEIMLGINILVVSSKNRIDKKTHAVKKVEIGRFPDFDYNQVIREVETMTLLDHDNIIQYHMALFEPVLVGINSDIGDVSNDDYEFGGLDQVIHIDDIVGLYKALDEMVTATVDVYNAGFLLFAMMLQRKPIVKMGRIKEIQALKVARINMLPDDWDDFPWR</sequence>
<keyword evidence="7" id="KW-1185">Reference proteome</keyword>
<keyword evidence="3 6" id="KW-0418">Kinase</keyword>
<dbReference type="InterPro" id="IPR050339">
    <property type="entry name" value="CC_SR_Kinase"/>
</dbReference>
<dbReference type="AlphaFoldDB" id="A0A314YIJ2"/>
<dbReference type="SMART" id="SM00220">
    <property type="entry name" value="S_TKc"/>
    <property type="match status" value="1"/>
</dbReference>
<keyword evidence="1" id="KW-0808">Transferase</keyword>
<evidence type="ECO:0000256" key="1">
    <source>
        <dbReference type="ARBA" id="ARBA00022679"/>
    </source>
</evidence>
<feature type="domain" description="Protein kinase" evidence="5">
    <location>
        <begin position="1"/>
        <end position="294"/>
    </location>
</feature>
<dbReference type="PROSITE" id="PS50011">
    <property type="entry name" value="PROTEIN_KINASE_DOM"/>
    <property type="match status" value="1"/>
</dbReference>
<evidence type="ECO:0000313" key="7">
    <source>
        <dbReference type="Proteomes" id="UP000250321"/>
    </source>
</evidence>
<gene>
    <name evidence="6" type="ORF">Pyn_20279</name>
</gene>
<dbReference type="SUPFAM" id="SSF56112">
    <property type="entry name" value="Protein kinase-like (PK-like)"/>
    <property type="match status" value="2"/>
</dbReference>
<reference evidence="6 7" key="1">
    <citation type="submission" date="2018-02" db="EMBL/GenBank/DDBJ databases">
        <title>Draft genome of wild Prunus yedoensis var. nudiflora.</title>
        <authorList>
            <person name="Baek S."/>
            <person name="Kim J.-H."/>
            <person name="Choi K."/>
            <person name="Kim G.-B."/>
            <person name="Cho A."/>
            <person name="Jang H."/>
            <person name="Shin C.-H."/>
            <person name="Yu H.-J."/>
            <person name="Mun J.-H."/>
        </authorList>
    </citation>
    <scope>NUCLEOTIDE SEQUENCE [LARGE SCALE GENOMIC DNA]</scope>
    <source>
        <strain evidence="7">cv. Jeju island</strain>
        <tissue evidence="6">Leaf</tissue>
    </source>
</reference>
<accession>A0A314YIJ2</accession>
<dbReference type="Gene3D" id="1.10.510.10">
    <property type="entry name" value="Transferase(Phosphotransferase) domain 1"/>
    <property type="match status" value="1"/>
</dbReference>
<proteinExistence type="predicted"/>
<dbReference type="InterPro" id="IPR000719">
    <property type="entry name" value="Prot_kinase_dom"/>
</dbReference>
<dbReference type="GO" id="GO:0005737">
    <property type="term" value="C:cytoplasm"/>
    <property type="evidence" value="ECO:0007669"/>
    <property type="project" value="TreeGrafter"/>
</dbReference>
<keyword evidence="2" id="KW-0547">Nucleotide-binding</keyword>
<dbReference type="Gene3D" id="3.30.200.20">
    <property type="entry name" value="Phosphorylase Kinase, domain 1"/>
    <property type="match status" value="1"/>
</dbReference>
<comment type="caution">
    <text evidence="6">The sequence shown here is derived from an EMBL/GenBank/DDBJ whole genome shotgun (WGS) entry which is preliminary data.</text>
</comment>
<dbReference type="PANTHER" id="PTHR11042:SF136">
    <property type="entry name" value="EIF-2-ALPHA KINASE GCN2"/>
    <property type="match status" value="1"/>
</dbReference>
<dbReference type="OrthoDB" id="1194618at2759"/>
<dbReference type="Pfam" id="PF00069">
    <property type="entry name" value="Pkinase"/>
    <property type="match status" value="1"/>
</dbReference>
<evidence type="ECO:0000313" key="6">
    <source>
        <dbReference type="EMBL" id="PQQ04164.1"/>
    </source>
</evidence>
<dbReference type="Proteomes" id="UP000250321">
    <property type="component" value="Unassembled WGS sequence"/>
</dbReference>
<evidence type="ECO:0000256" key="4">
    <source>
        <dbReference type="ARBA" id="ARBA00022840"/>
    </source>
</evidence>
<dbReference type="GO" id="GO:0005524">
    <property type="term" value="F:ATP binding"/>
    <property type="evidence" value="ECO:0007669"/>
    <property type="project" value="UniProtKB-KW"/>
</dbReference>
<evidence type="ECO:0000259" key="5">
    <source>
        <dbReference type="PROSITE" id="PS50011"/>
    </source>
</evidence>
<dbReference type="PANTHER" id="PTHR11042">
    <property type="entry name" value="EUKARYOTIC TRANSLATION INITIATION FACTOR 2-ALPHA KINASE EIF2-ALPHA KINASE -RELATED"/>
    <property type="match status" value="1"/>
</dbReference>
<evidence type="ECO:0000256" key="2">
    <source>
        <dbReference type="ARBA" id="ARBA00022741"/>
    </source>
</evidence>
<organism evidence="6 7">
    <name type="scientific">Prunus yedoensis var. nudiflora</name>
    <dbReference type="NCBI Taxonomy" id="2094558"/>
    <lineage>
        <taxon>Eukaryota</taxon>
        <taxon>Viridiplantae</taxon>
        <taxon>Streptophyta</taxon>
        <taxon>Embryophyta</taxon>
        <taxon>Tracheophyta</taxon>
        <taxon>Spermatophyta</taxon>
        <taxon>Magnoliopsida</taxon>
        <taxon>eudicotyledons</taxon>
        <taxon>Gunneridae</taxon>
        <taxon>Pentapetalae</taxon>
        <taxon>rosids</taxon>
        <taxon>fabids</taxon>
        <taxon>Rosales</taxon>
        <taxon>Rosaceae</taxon>
        <taxon>Amygdaloideae</taxon>
        <taxon>Amygdaleae</taxon>
        <taxon>Prunus</taxon>
    </lineage>
</organism>
<dbReference type="GO" id="GO:0005634">
    <property type="term" value="C:nucleus"/>
    <property type="evidence" value="ECO:0007669"/>
    <property type="project" value="TreeGrafter"/>
</dbReference>